<keyword evidence="9" id="KW-0902">Two-component regulatory system</keyword>
<feature type="transmembrane region" description="Helical" evidence="11">
    <location>
        <begin position="42"/>
        <end position="63"/>
    </location>
</feature>
<evidence type="ECO:0000259" key="12">
    <source>
        <dbReference type="PROSITE" id="PS50109"/>
    </source>
</evidence>
<dbReference type="SUPFAM" id="SSF55874">
    <property type="entry name" value="ATPase domain of HSP90 chaperone/DNA topoisomerase II/histidine kinase"/>
    <property type="match status" value="1"/>
</dbReference>
<dbReference type="Proteomes" id="UP000274841">
    <property type="component" value="Chromosome"/>
</dbReference>
<evidence type="ECO:0000313" key="14">
    <source>
        <dbReference type="Proteomes" id="UP000274841"/>
    </source>
</evidence>
<evidence type="ECO:0000256" key="10">
    <source>
        <dbReference type="ARBA" id="ARBA00039401"/>
    </source>
</evidence>
<dbReference type="Pfam" id="PF02518">
    <property type="entry name" value="HATPase_c"/>
    <property type="match status" value="1"/>
</dbReference>
<feature type="domain" description="Histidine kinase" evidence="12">
    <location>
        <begin position="103"/>
        <end position="339"/>
    </location>
</feature>
<dbReference type="KEGG" id="moy:CVS54_00293"/>
<keyword evidence="6" id="KW-0547">Nucleotide-binding</keyword>
<dbReference type="PRINTS" id="PR00344">
    <property type="entry name" value="BCTRLSENSOR"/>
</dbReference>
<dbReference type="SMART" id="SM00388">
    <property type="entry name" value="HisKA"/>
    <property type="match status" value="1"/>
</dbReference>
<dbReference type="InterPro" id="IPR003661">
    <property type="entry name" value="HisK_dim/P_dom"/>
</dbReference>
<evidence type="ECO:0000256" key="3">
    <source>
        <dbReference type="ARBA" id="ARBA00012438"/>
    </source>
</evidence>
<comment type="subcellular location">
    <subcellularLocation>
        <location evidence="2">Cell membrane</location>
    </subcellularLocation>
</comment>
<dbReference type="PROSITE" id="PS50109">
    <property type="entry name" value="HIS_KIN"/>
    <property type="match status" value="1"/>
</dbReference>
<dbReference type="Pfam" id="PF00512">
    <property type="entry name" value="HisKA"/>
    <property type="match status" value="1"/>
</dbReference>
<keyword evidence="11" id="KW-0472">Membrane</keyword>
<dbReference type="GO" id="GO:0030295">
    <property type="term" value="F:protein kinase activator activity"/>
    <property type="evidence" value="ECO:0007669"/>
    <property type="project" value="TreeGrafter"/>
</dbReference>
<dbReference type="RefSeq" id="WP_127011579.1">
    <property type="nucleotide sequence ID" value="NZ_CP031422.1"/>
</dbReference>
<dbReference type="CDD" id="cd00082">
    <property type="entry name" value="HisKA"/>
    <property type="match status" value="1"/>
</dbReference>
<evidence type="ECO:0000256" key="11">
    <source>
        <dbReference type="SAM" id="Phobius"/>
    </source>
</evidence>
<gene>
    <name evidence="13" type="primary">walK_1</name>
    <name evidence="13" type="ORF">CVS54_00293</name>
</gene>
<dbReference type="InterPro" id="IPR036890">
    <property type="entry name" value="HATPase_C_sf"/>
</dbReference>
<dbReference type="SUPFAM" id="SSF47384">
    <property type="entry name" value="Homodimeric domain of signal transducing histidine kinase"/>
    <property type="match status" value="1"/>
</dbReference>
<evidence type="ECO:0000313" key="13">
    <source>
        <dbReference type="EMBL" id="AZS38993.1"/>
    </source>
</evidence>
<dbReference type="GO" id="GO:0005886">
    <property type="term" value="C:plasma membrane"/>
    <property type="evidence" value="ECO:0007669"/>
    <property type="project" value="UniProtKB-SubCell"/>
</dbReference>
<sequence length="339" mass="35078">MSDRAGVALGVTAAVPVAVCTLAAGGMLLAGDERALVLETTLPGAVFAAGLVLSAGPAIGLLVRGRRRRRIAAAQEQHAAEIATAVAAAAEHERANHRRFLARLDHELKNPLTAIRATAVAAQSAGEGSTVTVGVAPATHESTGAGQPAGSDDAGAWRTIDAQAQKLSGLVRDLRKLAELETRPLESETVDVEALVVEAIEAVGQQHPAARARISFAVTRVPWPVPPLRADLDLLSLAIDNVLGNAVKYSTDGPIEVRLREDEGWAVLEVADAGRGVPAAELPSVFDELARAQNARDVSGSGIGLTLVATVMRRHGGDVSMRSVEGAGSVVTLRLPTHA</sequence>
<feature type="transmembrane region" description="Helical" evidence="11">
    <location>
        <begin position="7"/>
        <end position="30"/>
    </location>
</feature>
<dbReference type="EC" id="2.7.13.3" evidence="3"/>
<dbReference type="InterPro" id="IPR004358">
    <property type="entry name" value="Sig_transdc_His_kin-like_C"/>
</dbReference>
<evidence type="ECO:0000256" key="6">
    <source>
        <dbReference type="ARBA" id="ARBA00022741"/>
    </source>
</evidence>
<evidence type="ECO:0000256" key="5">
    <source>
        <dbReference type="ARBA" id="ARBA00022679"/>
    </source>
</evidence>
<dbReference type="InterPro" id="IPR005467">
    <property type="entry name" value="His_kinase_dom"/>
</dbReference>
<dbReference type="PANTHER" id="PTHR42878">
    <property type="entry name" value="TWO-COMPONENT HISTIDINE KINASE"/>
    <property type="match status" value="1"/>
</dbReference>
<accession>A0A3S9WG08</accession>
<dbReference type="InterPro" id="IPR036097">
    <property type="entry name" value="HisK_dim/P_sf"/>
</dbReference>
<dbReference type="InterPro" id="IPR050351">
    <property type="entry name" value="BphY/WalK/GraS-like"/>
</dbReference>
<keyword evidence="11" id="KW-1133">Transmembrane helix</keyword>
<organism evidence="13 14">
    <name type="scientific">Microbacterium oxydans</name>
    <dbReference type="NCBI Taxonomy" id="82380"/>
    <lineage>
        <taxon>Bacteria</taxon>
        <taxon>Bacillati</taxon>
        <taxon>Actinomycetota</taxon>
        <taxon>Actinomycetes</taxon>
        <taxon>Micrococcales</taxon>
        <taxon>Microbacteriaceae</taxon>
        <taxon>Microbacterium</taxon>
    </lineage>
</organism>
<evidence type="ECO:0000256" key="9">
    <source>
        <dbReference type="ARBA" id="ARBA00023012"/>
    </source>
</evidence>
<dbReference type="GO" id="GO:0005524">
    <property type="term" value="F:ATP binding"/>
    <property type="evidence" value="ECO:0007669"/>
    <property type="project" value="UniProtKB-KW"/>
</dbReference>
<keyword evidence="7 13" id="KW-0418">Kinase</keyword>
<keyword evidence="5 13" id="KW-0808">Transferase</keyword>
<proteinExistence type="predicted"/>
<dbReference type="SMART" id="SM00387">
    <property type="entry name" value="HATPase_c"/>
    <property type="match status" value="1"/>
</dbReference>
<dbReference type="GO" id="GO:0000155">
    <property type="term" value="F:phosphorelay sensor kinase activity"/>
    <property type="evidence" value="ECO:0007669"/>
    <property type="project" value="InterPro"/>
</dbReference>
<dbReference type="GO" id="GO:0000156">
    <property type="term" value="F:phosphorelay response regulator activity"/>
    <property type="evidence" value="ECO:0007669"/>
    <property type="project" value="TreeGrafter"/>
</dbReference>
<evidence type="ECO:0000256" key="2">
    <source>
        <dbReference type="ARBA" id="ARBA00004236"/>
    </source>
</evidence>
<reference evidence="13 14" key="1">
    <citation type="submission" date="2018-08" db="EMBL/GenBank/DDBJ databases">
        <title>Microbacterium oxydans strain HG3.</title>
        <authorList>
            <person name="ORTET P."/>
        </authorList>
    </citation>
    <scope>NUCLEOTIDE SEQUENCE [LARGE SCALE GENOMIC DNA]</scope>
    <source>
        <strain evidence="13 14">HG3</strain>
    </source>
</reference>
<dbReference type="PANTHER" id="PTHR42878:SF7">
    <property type="entry name" value="SENSOR HISTIDINE KINASE GLRK"/>
    <property type="match status" value="1"/>
</dbReference>
<evidence type="ECO:0000256" key="7">
    <source>
        <dbReference type="ARBA" id="ARBA00022777"/>
    </source>
</evidence>
<protein>
    <recommendedName>
        <fullName evidence="10">Sensor-like histidine kinase SenX3</fullName>
        <ecNumber evidence="3">2.7.13.3</ecNumber>
    </recommendedName>
</protein>
<dbReference type="AlphaFoldDB" id="A0A3S9WG08"/>
<dbReference type="GO" id="GO:0007234">
    <property type="term" value="P:osmosensory signaling via phosphorelay pathway"/>
    <property type="evidence" value="ECO:0007669"/>
    <property type="project" value="TreeGrafter"/>
</dbReference>
<dbReference type="Gene3D" id="1.10.287.130">
    <property type="match status" value="1"/>
</dbReference>
<comment type="catalytic activity">
    <reaction evidence="1">
        <text>ATP + protein L-histidine = ADP + protein N-phospho-L-histidine.</text>
        <dbReference type="EC" id="2.7.13.3"/>
    </reaction>
</comment>
<evidence type="ECO:0000256" key="1">
    <source>
        <dbReference type="ARBA" id="ARBA00000085"/>
    </source>
</evidence>
<keyword evidence="8" id="KW-0067">ATP-binding</keyword>
<dbReference type="Gene3D" id="3.30.565.10">
    <property type="entry name" value="Histidine kinase-like ATPase, C-terminal domain"/>
    <property type="match status" value="1"/>
</dbReference>
<keyword evidence="4" id="KW-0597">Phosphoprotein</keyword>
<evidence type="ECO:0000256" key="4">
    <source>
        <dbReference type="ARBA" id="ARBA00022553"/>
    </source>
</evidence>
<dbReference type="InterPro" id="IPR003594">
    <property type="entry name" value="HATPase_dom"/>
</dbReference>
<name>A0A3S9WG08_9MICO</name>
<keyword evidence="11" id="KW-0812">Transmembrane</keyword>
<dbReference type="EMBL" id="CP031422">
    <property type="protein sequence ID" value="AZS38993.1"/>
    <property type="molecule type" value="Genomic_DNA"/>
</dbReference>
<evidence type="ECO:0000256" key="8">
    <source>
        <dbReference type="ARBA" id="ARBA00022840"/>
    </source>
</evidence>